<dbReference type="PANTHER" id="PTHR10192">
    <property type="entry name" value="MOLYBDOPTERIN BIOSYNTHESIS PROTEIN"/>
    <property type="match status" value="1"/>
</dbReference>
<dbReference type="eggNOG" id="COG0303">
    <property type="taxonomic scope" value="Bacteria"/>
</dbReference>
<evidence type="ECO:0000256" key="3">
    <source>
        <dbReference type="ARBA" id="ARBA00010763"/>
    </source>
</evidence>
<dbReference type="NCBIfam" id="TIGR00177">
    <property type="entry name" value="molyb_syn"/>
    <property type="match status" value="1"/>
</dbReference>
<keyword evidence="6" id="KW-0460">Magnesium</keyword>
<dbReference type="SUPFAM" id="SSF63882">
    <property type="entry name" value="MoeA N-terminal region -like"/>
    <property type="match status" value="1"/>
</dbReference>
<dbReference type="InterPro" id="IPR005111">
    <property type="entry name" value="MoeA_C_domain_IV"/>
</dbReference>
<evidence type="ECO:0000256" key="2">
    <source>
        <dbReference type="ARBA" id="ARBA00005046"/>
    </source>
</evidence>
<keyword evidence="6" id="KW-0479">Metal-binding</keyword>
<dbReference type="InterPro" id="IPR001453">
    <property type="entry name" value="MoaB/Mog_dom"/>
</dbReference>
<comment type="cofactor">
    <cofactor evidence="6">
        <name>Mg(2+)</name>
        <dbReference type="ChEBI" id="CHEBI:18420"/>
    </cofactor>
</comment>
<dbReference type="InterPro" id="IPR036688">
    <property type="entry name" value="MoeA_C_domain_IV_sf"/>
</dbReference>
<organism evidence="8 9">
    <name type="scientific">Thermovirga lienii (strain ATCC BAA-1197 / DSM 17291 / Cas60314)</name>
    <dbReference type="NCBI Taxonomy" id="580340"/>
    <lineage>
        <taxon>Bacteria</taxon>
        <taxon>Thermotogati</taxon>
        <taxon>Synergistota</taxon>
        <taxon>Synergistia</taxon>
        <taxon>Synergistales</taxon>
        <taxon>Thermovirgaceae</taxon>
        <taxon>Thermovirga</taxon>
    </lineage>
</organism>
<keyword evidence="9" id="KW-1185">Reference proteome</keyword>
<dbReference type="GO" id="GO:0005829">
    <property type="term" value="C:cytosol"/>
    <property type="evidence" value="ECO:0007669"/>
    <property type="project" value="TreeGrafter"/>
</dbReference>
<dbReference type="AlphaFoldDB" id="G7VA19"/>
<keyword evidence="6" id="KW-0808">Transferase</keyword>
<dbReference type="Pfam" id="PF00994">
    <property type="entry name" value="MoCF_biosynth"/>
    <property type="match status" value="1"/>
</dbReference>
<evidence type="ECO:0000256" key="1">
    <source>
        <dbReference type="ARBA" id="ARBA00002901"/>
    </source>
</evidence>
<dbReference type="Gene3D" id="2.40.340.10">
    <property type="entry name" value="MoeA, C-terminal, domain IV"/>
    <property type="match status" value="1"/>
</dbReference>
<evidence type="ECO:0000256" key="6">
    <source>
        <dbReference type="RuleBase" id="RU365090"/>
    </source>
</evidence>
<comment type="similarity">
    <text evidence="3 6">Belongs to the MoeA family.</text>
</comment>
<evidence type="ECO:0000313" key="9">
    <source>
        <dbReference type="Proteomes" id="UP000005868"/>
    </source>
</evidence>
<dbReference type="SMART" id="SM00852">
    <property type="entry name" value="MoCF_biosynth"/>
    <property type="match status" value="1"/>
</dbReference>
<dbReference type="EMBL" id="CP003096">
    <property type="protein sequence ID" value="AER66719.1"/>
    <property type="molecule type" value="Genomic_DNA"/>
</dbReference>
<dbReference type="Gene3D" id="2.170.190.11">
    <property type="entry name" value="Molybdopterin biosynthesis moea protein, domain 3"/>
    <property type="match status" value="1"/>
</dbReference>
<comment type="function">
    <text evidence="1 6">Catalyzes the insertion of molybdate into adenylated molybdopterin with the concomitant release of AMP.</text>
</comment>
<dbReference type="InterPro" id="IPR005110">
    <property type="entry name" value="MoeA_linker/N"/>
</dbReference>
<dbReference type="InterPro" id="IPR038987">
    <property type="entry name" value="MoeA-like"/>
</dbReference>
<reference evidence="8 9" key="2">
    <citation type="journal article" date="2012" name="Stand. Genomic Sci.">
        <title>Genome sequence of the moderately thermophilic, amino-acid-degrading and sulfur-reducing bacterium Thermovirga lienii type strain (Cas60314(T)).</title>
        <authorList>
            <person name="Goker M."/>
            <person name="Saunders E."/>
            <person name="Lapidus A."/>
            <person name="Nolan M."/>
            <person name="Lucas S."/>
            <person name="Hammon N."/>
            <person name="Deshpande S."/>
            <person name="Cheng J.F."/>
            <person name="Han C."/>
            <person name="Tapia R."/>
            <person name="Goodwin L.A."/>
            <person name="Pitluck S."/>
            <person name="Liolios K."/>
            <person name="Mavromatis K."/>
            <person name="Pagani I."/>
            <person name="Ivanova N."/>
            <person name="Mikhailova N."/>
            <person name="Pati A."/>
            <person name="Chen A."/>
            <person name="Palaniappan K."/>
            <person name="Land M."/>
            <person name="Chang Y.J."/>
            <person name="Jeffries C.D."/>
            <person name="Brambilla E.M."/>
            <person name="Rohde M."/>
            <person name="Spring S."/>
            <person name="Detter J.C."/>
            <person name="Woyke T."/>
            <person name="Bristow J."/>
            <person name="Eisen J.A."/>
            <person name="Markowitz V."/>
            <person name="Hugenholtz P."/>
            <person name="Kyrpides N.C."/>
            <person name="Klenk H.P."/>
        </authorList>
    </citation>
    <scope>NUCLEOTIDE SEQUENCE [LARGE SCALE GENOMIC DNA]</scope>
    <source>
        <strain evidence="9">ATCC BAA-1197 / DSM 17291 / Cas60314</strain>
    </source>
</reference>
<dbReference type="OrthoDB" id="9804758at2"/>
<dbReference type="SUPFAM" id="SSF63867">
    <property type="entry name" value="MoeA C-terminal domain-like"/>
    <property type="match status" value="1"/>
</dbReference>
<dbReference type="HOGENOM" id="CLU_010186_7_2_0"/>
<protein>
    <recommendedName>
        <fullName evidence="6">Molybdopterin molybdenumtransferase</fullName>
        <ecNumber evidence="6">2.10.1.1</ecNumber>
    </recommendedName>
</protein>
<dbReference type="UniPathway" id="UPA00344"/>
<evidence type="ECO:0000256" key="4">
    <source>
        <dbReference type="ARBA" id="ARBA00023150"/>
    </source>
</evidence>
<dbReference type="Proteomes" id="UP000005868">
    <property type="component" value="Chromosome"/>
</dbReference>
<gene>
    <name evidence="8" type="ordered locus">Tlie_0986</name>
</gene>
<name>G7VA19_THELD</name>
<evidence type="ECO:0000256" key="5">
    <source>
        <dbReference type="ARBA" id="ARBA00047317"/>
    </source>
</evidence>
<dbReference type="Gene3D" id="3.90.105.10">
    <property type="entry name" value="Molybdopterin biosynthesis moea protein, domain 2"/>
    <property type="match status" value="1"/>
</dbReference>
<dbReference type="Gene3D" id="3.40.980.10">
    <property type="entry name" value="MoaB/Mog-like domain"/>
    <property type="match status" value="1"/>
</dbReference>
<reference evidence="9" key="1">
    <citation type="submission" date="2011-10" db="EMBL/GenBank/DDBJ databases">
        <title>The complete genome of chromosome of Thermovirga lienii DSM 17291.</title>
        <authorList>
            <consortium name="US DOE Joint Genome Institute (JGI-PGF)"/>
            <person name="Lucas S."/>
            <person name="Copeland A."/>
            <person name="Lapidus A."/>
            <person name="Glavina del Rio T."/>
            <person name="Dalin E."/>
            <person name="Tice H."/>
            <person name="Bruce D."/>
            <person name="Goodwin L."/>
            <person name="Pitluck S."/>
            <person name="Peters L."/>
            <person name="Mikhailova N."/>
            <person name="Saunders E."/>
            <person name="Kyrpides N."/>
            <person name="Mavromatis K."/>
            <person name="Ivanova N."/>
            <person name="Last F.I."/>
            <person name="Brettin T."/>
            <person name="Detter J.C."/>
            <person name="Han C."/>
            <person name="Larimer F."/>
            <person name="Land M."/>
            <person name="Hauser L."/>
            <person name="Markowitz V."/>
            <person name="Cheng J.-F."/>
            <person name="Hugenholtz P."/>
            <person name="Woyke T."/>
            <person name="Wu D."/>
            <person name="Spring S."/>
            <person name="Schroeder M."/>
            <person name="Brambilla E.-M."/>
            <person name="Klenk H.-P."/>
            <person name="Eisen J.A."/>
        </authorList>
    </citation>
    <scope>NUCLEOTIDE SEQUENCE [LARGE SCALE GENOMIC DNA]</scope>
    <source>
        <strain evidence="9">ATCC BAA-1197 / DSM 17291 / Cas60314</strain>
    </source>
</reference>
<dbReference type="GO" id="GO:0046872">
    <property type="term" value="F:metal ion binding"/>
    <property type="evidence" value="ECO:0007669"/>
    <property type="project" value="UniProtKB-UniRule"/>
</dbReference>
<comment type="catalytic activity">
    <reaction evidence="5">
        <text>adenylyl-molybdopterin + molybdate = Mo-molybdopterin + AMP + H(+)</text>
        <dbReference type="Rhea" id="RHEA:35047"/>
        <dbReference type="ChEBI" id="CHEBI:15378"/>
        <dbReference type="ChEBI" id="CHEBI:36264"/>
        <dbReference type="ChEBI" id="CHEBI:62727"/>
        <dbReference type="ChEBI" id="CHEBI:71302"/>
        <dbReference type="ChEBI" id="CHEBI:456215"/>
        <dbReference type="EC" id="2.10.1.1"/>
    </reaction>
</comment>
<dbReference type="Pfam" id="PF03453">
    <property type="entry name" value="MoeA_N"/>
    <property type="match status" value="1"/>
</dbReference>
<feature type="domain" description="MoaB/Mog" evidence="7">
    <location>
        <begin position="188"/>
        <end position="330"/>
    </location>
</feature>
<dbReference type="KEGG" id="tli:Tlie_0986"/>
<dbReference type="FunFam" id="2.170.190.11:FF:000001">
    <property type="entry name" value="Molybdopterin molybdenumtransferase"/>
    <property type="match status" value="1"/>
</dbReference>
<dbReference type="EC" id="2.10.1.1" evidence="6"/>
<dbReference type="GO" id="GO:0061599">
    <property type="term" value="F:molybdopterin molybdotransferase activity"/>
    <property type="evidence" value="ECO:0007669"/>
    <property type="project" value="UniProtKB-UniRule"/>
</dbReference>
<dbReference type="SUPFAM" id="SSF53218">
    <property type="entry name" value="Molybdenum cofactor biosynthesis proteins"/>
    <property type="match status" value="1"/>
</dbReference>
<dbReference type="GO" id="GO:0006777">
    <property type="term" value="P:Mo-molybdopterin cofactor biosynthetic process"/>
    <property type="evidence" value="ECO:0007669"/>
    <property type="project" value="UniProtKB-UniRule"/>
</dbReference>
<evidence type="ECO:0000259" key="7">
    <source>
        <dbReference type="SMART" id="SM00852"/>
    </source>
</evidence>
<dbReference type="PANTHER" id="PTHR10192:SF5">
    <property type="entry name" value="GEPHYRIN"/>
    <property type="match status" value="1"/>
</dbReference>
<keyword evidence="6" id="KW-0500">Molybdenum</keyword>
<keyword evidence="4 6" id="KW-0501">Molybdenum cofactor biosynthesis</keyword>
<proteinExistence type="inferred from homology"/>
<dbReference type="InterPro" id="IPR036135">
    <property type="entry name" value="MoeA_linker/N_sf"/>
</dbReference>
<comment type="pathway">
    <text evidence="2 6">Cofactor biosynthesis; molybdopterin biosynthesis.</text>
</comment>
<evidence type="ECO:0000313" key="8">
    <source>
        <dbReference type="EMBL" id="AER66719.1"/>
    </source>
</evidence>
<accession>G7VA19</accession>
<dbReference type="CDD" id="cd00887">
    <property type="entry name" value="MoeA"/>
    <property type="match status" value="1"/>
</dbReference>
<dbReference type="STRING" id="580340.Tlie_0986"/>
<dbReference type="Pfam" id="PF03454">
    <property type="entry name" value="MoeA_C"/>
    <property type="match status" value="1"/>
</dbReference>
<sequence>MSGFVKEVLPREEALNFVSEILSFPWDVNTYKLDLLSAVGKRLAEDIYANEDYPPFSRSTRDGYAVRAEDTLGSSQGYPSFLTVVGEIPMGAVPNIKVSEGEAALVYTGGAIPEGADAVVMVEHTSVLQNTLEVRKSVQRGENIICKGEDVAKGKLLLKKNSIFDFRSASLLSGLGISKINILDLSVGVVSTGDEVVPEDTPFVEPGKIRDSNSTMIGALLKREGYQVRKYGIALDDLEDLMKLTNKAMDENDVVILSGGSSVSSRDFTIDVMNNIGEPGLVLRGLNISPGKPTLVGGNKNNRKLLIGLPGHPLSCSVVMLTFVLSLLASMIGAEKDTLWQKKIFIPAGKDIYGRSGVEEFIPAVLNGETVYPSMAKSGFISALRSADGLVRLPENRETVRKGEPVEVWLW</sequence>
<dbReference type="InterPro" id="IPR036425">
    <property type="entry name" value="MoaB/Mog-like_dom_sf"/>
</dbReference>